<evidence type="ECO:0000313" key="2">
    <source>
        <dbReference type="EMBL" id="GAA3517347.1"/>
    </source>
</evidence>
<keyword evidence="1" id="KW-1133">Transmembrane helix</keyword>
<proteinExistence type="predicted"/>
<keyword evidence="1" id="KW-0812">Transmembrane</keyword>
<evidence type="ECO:0000256" key="1">
    <source>
        <dbReference type="SAM" id="Phobius"/>
    </source>
</evidence>
<comment type="caution">
    <text evidence="2">The sequence shown here is derived from an EMBL/GenBank/DDBJ whole genome shotgun (WGS) entry which is preliminary data.</text>
</comment>
<feature type="transmembrane region" description="Helical" evidence="1">
    <location>
        <begin position="45"/>
        <end position="63"/>
    </location>
</feature>
<name>A0ABP6URF9_9FLAO</name>
<gene>
    <name evidence="2" type="ORF">GCM10022393_34330</name>
</gene>
<evidence type="ECO:0000313" key="3">
    <source>
        <dbReference type="Proteomes" id="UP001500459"/>
    </source>
</evidence>
<keyword evidence="3" id="KW-1185">Reference proteome</keyword>
<dbReference type="EMBL" id="BAABCW010000017">
    <property type="protein sequence ID" value="GAA3517347.1"/>
    <property type="molecule type" value="Genomic_DNA"/>
</dbReference>
<accession>A0ABP6URF9</accession>
<protein>
    <submittedName>
        <fullName evidence="2">Uncharacterized protein</fullName>
    </submittedName>
</protein>
<sequence length="64" mass="7345">MAMVQREIAIGNAKIRKAMFFVLEDLVEMPVINNTKPTMREAIKMIMTIAAIIKINIFSNILFF</sequence>
<keyword evidence="1" id="KW-0472">Membrane</keyword>
<dbReference type="Proteomes" id="UP001500459">
    <property type="component" value="Unassembled WGS sequence"/>
</dbReference>
<organism evidence="2 3">
    <name type="scientific">Aquimarina addita</name>
    <dbReference type="NCBI Taxonomy" id="870485"/>
    <lineage>
        <taxon>Bacteria</taxon>
        <taxon>Pseudomonadati</taxon>
        <taxon>Bacteroidota</taxon>
        <taxon>Flavobacteriia</taxon>
        <taxon>Flavobacteriales</taxon>
        <taxon>Flavobacteriaceae</taxon>
        <taxon>Aquimarina</taxon>
    </lineage>
</organism>
<reference evidence="3" key="1">
    <citation type="journal article" date="2019" name="Int. J. Syst. Evol. Microbiol.">
        <title>The Global Catalogue of Microorganisms (GCM) 10K type strain sequencing project: providing services to taxonomists for standard genome sequencing and annotation.</title>
        <authorList>
            <consortium name="The Broad Institute Genomics Platform"/>
            <consortium name="The Broad Institute Genome Sequencing Center for Infectious Disease"/>
            <person name="Wu L."/>
            <person name="Ma J."/>
        </authorList>
    </citation>
    <scope>NUCLEOTIDE SEQUENCE [LARGE SCALE GENOMIC DNA]</scope>
    <source>
        <strain evidence="3">JCM 17106</strain>
    </source>
</reference>